<feature type="compositionally biased region" description="Low complexity" evidence="1">
    <location>
        <begin position="54"/>
        <end position="72"/>
    </location>
</feature>
<organism evidence="2 3">
    <name type="scientific">Venturia inaequalis</name>
    <name type="common">Apple scab fungus</name>
    <dbReference type="NCBI Taxonomy" id="5025"/>
    <lineage>
        <taxon>Eukaryota</taxon>
        <taxon>Fungi</taxon>
        <taxon>Dikarya</taxon>
        <taxon>Ascomycota</taxon>
        <taxon>Pezizomycotina</taxon>
        <taxon>Dothideomycetes</taxon>
        <taxon>Pleosporomycetidae</taxon>
        <taxon>Venturiales</taxon>
        <taxon>Venturiaceae</taxon>
        <taxon>Venturia</taxon>
    </lineage>
</organism>
<gene>
    <name evidence="2" type="ORF">EG328_011264</name>
</gene>
<reference evidence="2 3" key="1">
    <citation type="submission" date="2018-12" db="EMBL/GenBank/DDBJ databases">
        <title>Venturia inaequalis Genome Resource.</title>
        <authorList>
            <person name="Lichtner F.J."/>
        </authorList>
    </citation>
    <scope>NUCLEOTIDE SEQUENCE [LARGE SCALE GENOMIC DNA]</scope>
    <source>
        <strain evidence="2 3">120213</strain>
    </source>
</reference>
<feature type="region of interest" description="Disordered" evidence="1">
    <location>
        <begin position="1"/>
        <end position="136"/>
    </location>
</feature>
<evidence type="ECO:0000313" key="3">
    <source>
        <dbReference type="Proteomes" id="UP000447873"/>
    </source>
</evidence>
<feature type="compositionally biased region" description="Pro residues" evidence="1">
    <location>
        <begin position="43"/>
        <end position="53"/>
    </location>
</feature>
<evidence type="ECO:0000313" key="2">
    <source>
        <dbReference type="EMBL" id="KAE9982022.1"/>
    </source>
</evidence>
<accession>A0A8H3V2S4</accession>
<dbReference type="Proteomes" id="UP000447873">
    <property type="component" value="Unassembled WGS sequence"/>
</dbReference>
<proteinExistence type="predicted"/>
<protein>
    <submittedName>
        <fullName evidence="2">Uncharacterized protein</fullName>
    </submittedName>
</protein>
<name>A0A8H3V2S4_VENIN</name>
<dbReference type="PRINTS" id="PR01217">
    <property type="entry name" value="PRICHEXTENSN"/>
</dbReference>
<feature type="compositionally biased region" description="Pro residues" evidence="1">
    <location>
        <begin position="73"/>
        <end position="119"/>
    </location>
</feature>
<comment type="caution">
    <text evidence="2">The sequence shown here is derived from an EMBL/GenBank/DDBJ whole genome shotgun (WGS) entry which is preliminary data.</text>
</comment>
<dbReference type="EMBL" id="WNWS01000081">
    <property type="protein sequence ID" value="KAE9982022.1"/>
    <property type="molecule type" value="Genomic_DNA"/>
</dbReference>
<evidence type="ECO:0000256" key="1">
    <source>
        <dbReference type="SAM" id="MobiDB-lite"/>
    </source>
</evidence>
<dbReference type="AlphaFoldDB" id="A0A8H3V2S4"/>
<sequence>MYPSHRSHSQRTDHHSVCVPYSITAQPPPLSNPGYSSNFPPAKQSPPPQPQQPQQPQGPNWGTPLQQQQQTPPQQPPPQQSPPQQPPPQQPPPQQPPPQQPPPQQPPLQQPPPQQPQPQQPQSGVGGQPNKPLAKCPDNLGCPDNLVCIADPRDELTASRGTSFMCVEGGAEATCAGFKNIQCPNGGICVADPRIECFGAGCTGVCA</sequence>